<gene>
    <name evidence="1" type="ORF">METZ01_LOCUS323464</name>
</gene>
<evidence type="ECO:0008006" key="2">
    <source>
        <dbReference type="Google" id="ProtNLM"/>
    </source>
</evidence>
<feature type="non-terminal residue" evidence="1">
    <location>
        <position position="1"/>
    </location>
</feature>
<dbReference type="AlphaFoldDB" id="A0A382PCR0"/>
<sequence>DLAEHYAITWLWDKGYHVFKNCGCTGPVDIVALDPEGKITLIDVKSYKDSRLSSKTPAQKKLGVQYLHYNSKTRKLRFINHRKQKGQVA</sequence>
<dbReference type="SUPFAM" id="SSF52980">
    <property type="entry name" value="Restriction endonuclease-like"/>
    <property type="match status" value="1"/>
</dbReference>
<proteinExistence type="predicted"/>
<name>A0A382PCR0_9ZZZZ</name>
<dbReference type="Gene3D" id="3.40.1350.10">
    <property type="match status" value="1"/>
</dbReference>
<dbReference type="EMBL" id="UINC01106153">
    <property type="protein sequence ID" value="SVC70610.1"/>
    <property type="molecule type" value="Genomic_DNA"/>
</dbReference>
<dbReference type="InterPro" id="IPR011856">
    <property type="entry name" value="tRNA_endonuc-like_dom_sf"/>
</dbReference>
<organism evidence="1">
    <name type="scientific">marine metagenome</name>
    <dbReference type="NCBI Taxonomy" id="408172"/>
    <lineage>
        <taxon>unclassified sequences</taxon>
        <taxon>metagenomes</taxon>
        <taxon>ecological metagenomes</taxon>
    </lineage>
</organism>
<dbReference type="GO" id="GO:0003676">
    <property type="term" value="F:nucleic acid binding"/>
    <property type="evidence" value="ECO:0007669"/>
    <property type="project" value="InterPro"/>
</dbReference>
<accession>A0A382PCR0</accession>
<evidence type="ECO:0000313" key="1">
    <source>
        <dbReference type="EMBL" id="SVC70610.1"/>
    </source>
</evidence>
<reference evidence="1" key="1">
    <citation type="submission" date="2018-05" db="EMBL/GenBank/DDBJ databases">
        <authorList>
            <person name="Lanie J.A."/>
            <person name="Ng W.-L."/>
            <person name="Kazmierczak K.M."/>
            <person name="Andrzejewski T.M."/>
            <person name="Davidsen T.M."/>
            <person name="Wayne K.J."/>
            <person name="Tettelin H."/>
            <person name="Glass J.I."/>
            <person name="Rusch D."/>
            <person name="Podicherti R."/>
            <person name="Tsui H.-C.T."/>
            <person name="Winkler M.E."/>
        </authorList>
    </citation>
    <scope>NUCLEOTIDE SEQUENCE</scope>
</reference>
<protein>
    <recommendedName>
        <fullName evidence="2">PD-(D/E)XK endonuclease-like domain-containing protein</fullName>
    </recommendedName>
</protein>
<dbReference type="InterPro" id="IPR011335">
    <property type="entry name" value="Restrct_endonuc-II-like"/>
</dbReference>